<reference evidence="1" key="2">
    <citation type="submission" date="2022-01" db="EMBL/GenBank/DDBJ databases">
        <authorList>
            <person name="Yamashiro T."/>
            <person name="Shiraishi A."/>
            <person name="Satake H."/>
            <person name="Nakayama K."/>
        </authorList>
    </citation>
    <scope>NUCLEOTIDE SEQUENCE</scope>
</reference>
<organism evidence="1 2">
    <name type="scientific">Tanacetum coccineum</name>
    <dbReference type="NCBI Taxonomy" id="301880"/>
    <lineage>
        <taxon>Eukaryota</taxon>
        <taxon>Viridiplantae</taxon>
        <taxon>Streptophyta</taxon>
        <taxon>Embryophyta</taxon>
        <taxon>Tracheophyta</taxon>
        <taxon>Spermatophyta</taxon>
        <taxon>Magnoliopsida</taxon>
        <taxon>eudicotyledons</taxon>
        <taxon>Gunneridae</taxon>
        <taxon>Pentapetalae</taxon>
        <taxon>asterids</taxon>
        <taxon>campanulids</taxon>
        <taxon>Asterales</taxon>
        <taxon>Asteraceae</taxon>
        <taxon>Asteroideae</taxon>
        <taxon>Anthemideae</taxon>
        <taxon>Anthemidinae</taxon>
        <taxon>Tanacetum</taxon>
    </lineage>
</organism>
<reference evidence="1" key="1">
    <citation type="journal article" date="2022" name="Int. J. Mol. Sci.">
        <title>Draft Genome of Tanacetum Coccineum: Genomic Comparison of Closely Related Tanacetum-Family Plants.</title>
        <authorList>
            <person name="Yamashiro T."/>
            <person name="Shiraishi A."/>
            <person name="Nakayama K."/>
            <person name="Satake H."/>
        </authorList>
    </citation>
    <scope>NUCLEOTIDE SEQUENCE</scope>
</reference>
<dbReference type="EMBL" id="BQNB010011334">
    <property type="protein sequence ID" value="GJS89218.1"/>
    <property type="molecule type" value="Genomic_DNA"/>
</dbReference>
<name>A0ABQ4ZG72_9ASTR</name>
<proteinExistence type="predicted"/>
<dbReference type="Proteomes" id="UP001151760">
    <property type="component" value="Unassembled WGS sequence"/>
</dbReference>
<accession>A0ABQ4ZG72</accession>
<evidence type="ECO:0008006" key="3">
    <source>
        <dbReference type="Google" id="ProtNLM"/>
    </source>
</evidence>
<protein>
    <recommendedName>
        <fullName evidence="3">Integrase, catalytic region, zinc finger, CCHC-type, peptidase aspartic, catalytic</fullName>
    </recommendedName>
</protein>
<gene>
    <name evidence="1" type="ORF">Tco_0771854</name>
</gene>
<evidence type="ECO:0000313" key="1">
    <source>
        <dbReference type="EMBL" id="GJS89218.1"/>
    </source>
</evidence>
<sequence>MTTLAEHMIADGAENRPPMLDKTMYNSWQSRMLLYIKGKKNGRMMLESIENGPLVNPTIEENGQIRKKKYVELAEQEKLQDDCDVQPTNIVLQGTQLSYQERECKLYNEFEKFTSIKGESLHEYYLCFAQIIKNMHTIGMTMHQVQVNKKFLNALQVEWSKFVIDVKLAKNMYNTNYDQLYAYLSQHKGHANEVRMLRERYPDPLALVANYQT</sequence>
<keyword evidence="2" id="KW-1185">Reference proteome</keyword>
<evidence type="ECO:0000313" key="2">
    <source>
        <dbReference type="Proteomes" id="UP001151760"/>
    </source>
</evidence>
<comment type="caution">
    <text evidence="1">The sequence shown here is derived from an EMBL/GenBank/DDBJ whole genome shotgun (WGS) entry which is preliminary data.</text>
</comment>